<sequence>MPPLFASFLYVLLIFYLFRVDLKNESNGVSKAIWIPIAWMFLGGSRFVSQWLLLGAPVEHLDPMDIRTEGVPLDAAVFLALIVAGLIALLRRRIDWNGLITQNAWIWLFFAFCGMSMFWSDDPFVCFKRWIKSFGNVVMVLVILTEQRPYQALGVVLRRLAYVILPLSVLFIKYYPDLGRAYHMGQAMYTGVTFQKNSLGQACLFSGMYFFWELLFNRRKELEGGSGLPFHVYVIVLSMVAWLLRMADSATCILCLFLAVCFFSLGLLTSIRQKPGRIVAISVSCVAVYGLMSLVFDPMHAIISLLGREPNLTGRAPLWQQLLAMVQNPLVGVGYEMFWSGERMARIWATGAEILQAHNGYIDLYLNVGFVGVSLLVLSIISGLFKAIKYLHYEYSYAILRLSFIFISILYNWTEATFKPVSNMFILLLFGILEVSREHYCDESELVPIERFDNRITETV</sequence>
<dbReference type="AlphaFoldDB" id="A0LGV7"/>
<feature type="transmembrane region" description="Helical" evidence="5">
    <location>
        <begin position="103"/>
        <end position="121"/>
    </location>
</feature>
<dbReference type="Pfam" id="PF04932">
    <property type="entry name" value="Wzy_C"/>
    <property type="match status" value="1"/>
</dbReference>
<evidence type="ECO:0000256" key="5">
    <source>
        <dbReference type="SAM" id="Phobius"/>
    </source>
</evidence>
<keyword evidence="4 5" id="KW-0472">Membrane</keyword>
<feature type="transmembrane region" description="Helical" evidence="5">
    <location>
        <begin position="250"/>
        <end position="271"/>
    </location>
</feature>
<dbReference type="STRING" id="335543.Sfum_0963"/>
<reference evidence="7 8" key="1">
    <citation type="submission" date="2006-10" db="EMBL/GenBank/DDBJ databases">
        <title>Complete sequence of Syntrophobacter fumaroxidans MPOB.</title>
        <authorList>
            <consortium name="US DOE Joint Genome Institute"/>
            <person name="Copeland A."/>
            <person name="Lucas S."/>
            <person name="Lapidus A."/>
            <person name="Barry K."/>
            <person name="Detter J.C."/>
            <person name="Glavina del Rio T."/>
            <person name="Hammon N."/>
            <person name="Israni S."/>
            <person name="Pitluck S."/>
            <person name="Goltsman E.G."/>
            <person name="Martinez M."/>
            <person name="Schmutz J."/>
            <person name="Larimer F."/>
            <person name="Land M."/>
            <person name="Hauser L."/>
            <person name="Kyrpides N."/>
            <person name="Kim E."/>
            <person name="Boone D.R."/>
            <person name="Brockman F."/>
            <person name="Culley D."/>
            <person name="Ferry J."/>
            <person name="Gunsalus R."/>
            <person name="McInerney M.J."/>
            <person name="Morrison M."/>
            <person name="Plugge C."/>
            <person name="Rohlin L."/>
            <person name="Scholten J."/>
            <person name="Sieber J."/>
            <person name="Stams A.J.M."/>
            <person name="Worm P."/>
            <person name="Henstra A.M."/>
            <person name="Richardson P."/>
        </authorList>
    </citation>
    <scope>NUCLEOTIDE SEQUENCE [LARGE SCALE GENOMIC DNA]</scope>
    <source>
        <strain evidence="8">DSM 10017 / MPOB</strain>
    </source>
</reference>
<proteinExistence type="predicted"/>
<feature type="transmembrane region" description="Helical" evidence="5">
    <location>
        <begin position="34"/>
        <end position="53"/>
    </location>
</feature>
<keyword evidence="8" id="KW-1185">Reference proteome</keyword>
<dbReference type="HOGENOM" id="CLU_039809_2_0_7"/>
<feature type="domain" description="O-antigen ligase-related" evidence="6">
    <location>
        <begin position="239"/>
        <end position="376"/>
    </location>
</feature>
<dbReference type="eggNOG" id="COG3307">
    <property type="taxonomic scope" value="Bacteria"/>
</dbReference>
<dbReference type="Proteomes" id="UP000001784">
    <property type="component" value="Chromosome"/>
</dbReference>
<evidence type="ECO:0000256" key="1">
    <source>
        <dbReference type="ARBA" id="ARBA00004141"/>
    </source>
</evidence>
<dbReference type="InParanoid" id="A0LGV7"/>
<dbReference type="PANTHER" id="PTHR37422">
    <property type="entry name" value="TEICHURONIC ACID BIOSYNTHESIS PROTEIN TUAE"/>
    <property type="match status" value="1"/>
</dbReference>
<evidence type="ECO:0000313" key="8">
    <source>
        <dbReference type="Proteomes" id="UP000001784"/>
    </source>
</evidence>
<evidence type="ECO:0000256" key="3">
    <source>
        <dbReference type="ARBA" id="ARBA00022989"/>
    </source>
</evidence>
<dbReference type="EMBL" id="CP000478">
    <property type="protein sequence ID" value="ABK16659.1"/>
    <property type="molecule type" value="Genomic_DNA"/>
</dbReference>
<dbReference type="InterPro" id="IPR051533">
    <property type="entry name" value="WaaL-like"/>
</dbReference>
<evidence type="ECO:0000256" key="4">
    <source>
        <dbReference type="ARBA" id="ARBA00023136"/>
    </source>
</evidence>
<protein>
    <submittedName>
        <fullName evidence="7">O-antigen polymerase</fullName>
    </submittedName>
</protein>
<organism evidence="7 8">
    <name type="scientific">Syntrophobacter fumaroxidans (strain DSM 10017 / MPOB)</name>
    <dbReference type="NCBI Taxonomy" id="335543"/>
    <lineage>
        <taxon>Bacteria</taxon>
        <taxon>Pseudomonadati</taxon>
        <taxon>Thermodesulfobacteriota</taxon>
        <taxon>Syntrophobacteria</taxon>
        <taxon>Syntrophobacterales</taxon>
        <taxon>Syntrophobacteraceae</taxon>
        <taxon>Syntrophobacter</taxon>
    </lineage>
</organism>
<feature type="transmembrane region" description="Helical" evidence="5">
    <location>
        <begin position="6"/>
        <end position="22"/>
    </location>
</feature>
<keyword evidence="3 5" id="KW-1133">Transmembrane helix</keyword>
<evidence type="ECO:0000256" key="2">
    <source>
        <dbReference type="ARBA" id="ARBA00022692"/>
    </source>
</evidence>
<feature type="transmembrane region" description="Helical" evidence="5">
    <location>
        <begin position="73"/>
        <end position="91"/>
    </location>
</feature>
<gene>
    <name evidence="7" type="ordered locus">Sfum_0963</name>
</gene>
<dbReference type="RefSeq" id="WP_011697830.1">
    <property type="nucleotide sequence ID" value="NC_008554.1"/>
</dbReference>
<evidence type="ECO:0000259" key="6">
    <source>
        <dbReference type="Pfam" id="PF04932"/>
    </source>
</evidence>
<feature type="transmembrane region" description="Helical" evidence="5">
    <location>
        <begin position="228"/>
        <end position="244"/>
    </location>
</feature>
<feature type="transmembrane region" description="Helical" evidence="5">
    <location>
        <begin position="156"/>
        <end position="175"/>
    </location>
</feature>
<dbReference type="InterPro" id="IPR007016">
    <property type="entry name" value="O-antigen_ligase-rel_domated"/>
</dbReference>
<dbReference type="KEGG" id="sfu:Sfum_0963"/>
<feature type="transmembrane region" description="Helical" evidence="5">
    <location>
        <begin position="278"/>
        <end position="296"/>
    </location>
</feature>
<feature type="transmembrane region" description="Helical" evidence="5">
    <location>
        <begin position="397"/>
        <end position="414"/>
    </location>
</feature>
<feature type="transmembrane region" description="Helical" evidence="5">
    <location>
        <begin position="198"/>
        <end position="216"/>
    </location>
</feature>
<evidence type="ECO:0000313" key="7">
    <source>
        <dbReference type="EMBL" id="ABK16659.1"/>
    </source>
</evidence>
<dbReference type="PANTHER" id="PTHR37422:SF17">
    <property type="entry name" value="O-ANTIGEN LIGASE"/>
    <property type="match status" value="1"/>
</dbReference>
<comment type="subcellular location">
    <subcellularLocation>
        <location evidence="1">Membrane</location>
        <topology evidence="1">Multi-pass membrane protein</topology>
    </subcellularLocation>
</comment>
<dbReference type="OrthoDB" id="115889at2"/>
<feature type="transmembrane region" description="Helical" evidence="5">
    <location>
        <begin position="127"/>
        <end position="144"/>
    </location>
</feature>
<feature type="transmembrane region" description="Helical" evidence="5">
    <location>
        <begin position="364"/>
        <end position="385"/>
    </location>
</feature>
<accession>A0LGV7</accession>
<name>A0LGV7_SYNFM</name>
<dbReference type="GO" id="GO:0016020">
    <property type="term" value="C:membrane"/>
    <property type="evidence" value="ECO:0007669"/>
    <property type="project" value="UniProtKB-SubCell"/>
</dbReference>
<keyword evidence="2 5" id="KW-0812">Transmembrane</keyword>